<dbReference type="Pfam" id="PF13449">
    <property type="entry name" value="Phytase-like"/>
    <property type="match status" value="1"/>
</dbReference>
<evidence type="ECO:0000313" key="3">
    <source>
        <dbReference type="Proteomes" id="UP000698028"/>
    </source>
</evidence>
<reference evidence="2 3" key="1">
    <citation type="submission" date="2021-07" db="EMBL/GenBank/DDBJ databases">
        <title>The draft genome sequence of Sphingomicrobium sp. B8.</title>
        <authorList>
            <person name="Mu L."/>
        </authorList>
    </citation>
    <scope>NUCLEOTIDE SEQUENCE [LARGE SCALE GENOMIC DNA]</scope>
    <source>
        <strain evidence="2 3">B8</strain>
    </source>
</reference>
<proteinExistence type="predicted"/>
<name>A0ABS6V3Q0_9SPHN</name>
<protein>
    <submittedName>
        <fullName evidence="2">Esterase-like activity of phytase family protein</fullName>
    </submittedName>
</protein>
<accession>A0ABS6V3Q0</accession>
<keyword evidence="3" id="KW-1185">Reference proteome</keyword>
<dbReference type="EMBL" id="JAHVAH010000001">
    <property type="protein sequence ID" value="MBW0144169.1"/>
    <property type="molecule type" value="Genomic_DNA"/>
</dbReference>
<comment type="caution">
    <text evidence="2">The sequence shown here is derived from an EMBL/GenBank/DDBJ whole genome shotgun (WGS) entry which is preliminary data.</text>
</comment>
<organism evidence="2 3">
    <name type="scientific">Sphingomicrobium clamense</name>
    <dbReference type="NCBI Taxonomy" id="2851013"/>
    <lineage>
        <taxon>Bacteria</taxon>
        <taxon>Pseudomonadati</taxon>
        <taxon>Pseudomonadota</taxon>
        <taxon>Alphaproteobacteria</taxon>
        <taxon>Sphingomonadales</taxon>
        <taxon>Sphingomonadaceae</taxon>
        <taxon>Sphingomicrobium</taxon>
    </lineage>
</organism>
<gene>
    <name evidence="2" type="ORF">KTQ36_02520</name>
</gene>
<evidence type="ECO:0000259" key="1">
    <source>
        <dbReference type="Pfam" id="PF13449"/>
    </source>
</evidence>
<dbReference type="Proteomes" id="UP000698028">
    <property type="component" value="Unassembled WGS sequence"/>
</dbReference>
<sequence>MLAVLVLAAWPFLRERPEFTDLPDVLVGATLVPVDQASPEGWALHGAWEVEADDPRVAGMSGLACAPFGPLDIVTDTGSRLQLQFPEQGTTRASMEIASLRGIGDAEAIAYSGGATLIAEELRHRLWIFDARRGNSVRDLPRRDGVANWSVEALLPPGGDAPRPIAVTEQARLAYDLGDAIRPIRVSGADMWITGATRHPDGRGIVLMRKLGPLGFSASVATASFNREGLAIDRPVSLPLPFNANAEGICAEPREEGLTRLWIVTDDNGLGALSQRLVAWDVPDAKWPEAPE</sequence>
<evidence type="ECO:0000313" key="2">
    <source>
        <dbReference type="EMBL" id="MBW0144169.1"/>
    </source>
</evidence>
<feature type="domain" description="Phytase-like" evidence="1">
    <location>
        <begin position="57"/>
        <end position="269"/>
    </location>
</feature>
<dbReference type="InterPro" id="IPR027372">
    <property type="entry name" value="Phytase-like_dom"/>
</dbReference>
<dbReference type="RefSeq" id="WP_218632188.1">
    <property type="nucleotide sequence ID" value="NZ_JAHVAH010000001.1"/>
</dbReference>